<keyword evidence="4" id="KW-0915">Sodium</keyword>
<feature type="transmembrane region" description="Helical" evidence="7">
    <location>
        <begin position="6"/>
        <end position="29"/>
    </location>
</feature>
<evidence type="ECO:0000313" key="9">
    <source>
        <dbReference type="RefSeq" id="XP_006817833.1"/>
    </source>
</evidence>
<keyword evidence="3" id="KW-1003">Cell membrane</keyword>
<dbReference type="Proteomes" id="UP000694865">
    <property type="component" value="Unplaced"/>
</dbReference>
<name>A0ABM0MCU2_SACKO</name>
<evidence type="ECO:0000256" key="3">
    <source>
        <dbReference type="ARBA" id="ARBA00022475"/>
    </source>
</evidence>
<keyword evidence="2" id="KW-0813">Transport</keyword>
<feature type="transmembrane region" description="Helical" evidence="7">
    <location>
        <begin position="72"/>
        <end position="89"/>
    </location>
</feature>
<dbReference type="Gene3D" id="1.20.1730.10">
    <property type="entry name" value="Sodium/glucose cotransporter"/>
    <property type="match status" value="1"/>
</dbReference>
<dbReference type="PANTHER" id="PTHR42985">
    <property type="entry name" value="SODIUM-COUPLED MONOCARBOXYLATE TRANSPORTER"/>
    <property type="match status" value="1"/>
</dbReference>
<protein>
    <submittedName>
        <fullName evidence="9">Sodium-dependent multivitamin transporter-like</fullName>
    </submittedName>
</protein>
<dbReference type="InterPro" id="IPR038377">
    <property type="entry name" value="Na/Glc_symporter_sf"/>
</dbReference>
<sequence length="164" mass="18328">MGPFVVISNTIFGTSGGPLLGVFTLGMFYKRSNTCGALIGMVVGFCCGLWVSVGAIVTKNSDDALEIYKLSFMWYSTFSWSITVILGITSSEIYRCIKPSITALEIDPMLLVTFLRPTTRRGEYQQAEEIEPMTLKELKRVNSADEEQEELNGIIPNQQKEYFL</sequence>
<dbReference type="PANTHER" id="PTHR42985:SF28">
    <property type="entry name" value="SODIUM-DEPENDENT MULTIVITAMIN TRANSPORTER"/>
    <property type="match status" value="1"/>
</dbReference>
<evidence type="ECO:0000313" key="8">
    <source>
        <dbReference type="Proteomes" id="UP000694865"/>
    </source>
</evidence>
<gene>
    <name evidence="9" type="primary">LOC102809090</name>
</gene>
<keyword evidence="7" id="KW-0812">Transmembrane</keyword>
<keyword evidence="8" id="KW-1185">Reference proteome</keyword>
<reference evidence="9" key="1">
    <citation type="submission" date="2025-08" db="UniProtKB">
        <authorList>
            <consortium name="RefSeq"/>
        </authorList>
    </citation>
    <scope>IDENTIFICATION</scope>
    <source>
        <tissue evidence="9">Testes</tissue>
    </source>
</reference>
<feature type="transmembrane region" description="Helical" evidence="7">
    <location>
        <begin position="36"/>
        <end position="57"/>
    </location>
</feature>
<evidence type="ECO:0000256" key="5">
    <source>
        <dbReference type="ARBA" id="ARBA00023065"/>
    </source>
</evidence>
<keyword evidence="5" id="KW-0406">Ion transport</keyword>
<proteinExistence type="predicted"/>
<evidence type="ECO:0000256" key="1">
    <source>
        <dbReference type="ARBA" id="ARBA00004651"/>
    </source>
</evidence>
<keyword evidence="7" id="KW-0472">Membrane</keyword>
<accession>A0ABM0MCU2</accession>
<keyword evidence="6" id="KW-0739">Sodium transport</keyword>
<evidence type="ECO:0000256" key="7">
    <source>
        <dbReference type="SAM" id="Phobius"/>
    </source>
</evidence>
<keyword evidence="7" id="KW-1133">Transmembrane helix</keyword>
<evidence type="ECO:0000256" key="6">
    <source>
        <dbReference type="ARBA" id="ARBA00023201"/>
    </source>
</evidence>
<comment type="subcellular location">
    <subcellularLocation>
        <location evidence="1">Cell membrane</location>
        <topology evidence="1">Multi-pass membrane protein</topology>
    </subcellularLocation>
</comment>
<dbReference type="RefSeq" id="XP_006817833.1">
    <property type="nucleotide sequence ID" value="XM_006817770.1"/>
</dbReference>
<dbReference type="GeneID" id="102809090"/>
<evidence type="ECO:0000256" key="2">
    <source>
        <dbReference type="ARBA" id="ARBA00022448"/>
    </source>
</evidence>
<organism evidence="8 9">
    <name type="scientific">Saccoglossus kowalevskii</name>
    <name type="common">Acorn worm</name>
    <dbReference type="NCBI Taxonomy" id="10224"/>
    <lineage>
        <taxon>Eukaryota</taxon>
        <taxon>Metazoa</taxon>
        <taxon>Hemichordata</taxon>
        <taxon>Enteropneusta</taxon>
        <taxon>Harrimaniidae</taxon>
        <taxon>Saccoglossus</taxon>
    </lineage>
</organism>
<evidence type="ECO:0000256" key="4">
    <source>
        <dbReference type="ARBA" id="ARBA00023053"/>
    </source>
</evidence>
<dbReference type="InterPro" id="IPR051163">
    <property type="entry name" value="Sodium:Solute_Symporter_SSF"/>
</dbReference>